<gene>
    <name evidence="2" type="ORF">GCN75_22335</name>
</gene>
<feature type="signal peptide" evidence="1">
    <location>
        <begin position="1"/>
        <end position="21"/>
    </location>
</feature>
<reference evidence="2 3" key="1">
    <citation type="submission" date="2019-10" db="EMBL/GenBank/DDBJ databases">
        <title>Three novel species isolated from a subtropical stream in China.</title>
        <authorList>
            <person name="Lu H."/>
        </authorList>
    </citation>
    <scope>NUCLEOTIDE SEQUENCE [LARGE SCALE GENOMIC DNA]</scope>
    <source>
        <strain evidence="2 3">FT13W</strain>
    </source>
</reference>
<accession>A0A6I1HU65</accession>
<organism evidence="2 3">
    <name type="scientific">Janthinobacterium violaceinigrum</name>
    <dbReference type="NCBI Taxonomy" id="2654252"/>
    <lineage>
        <taxon>Bacteria</taxon>
        <taxon>Pseudomonadati</taxon>
        <taxon>Pseudomonadota</taxon>
        <taxon>Betaproteobacteria</taxon>
        <taxon>Burkholderiales</taxon>
        <taxon>Oxalobacteraceae</taxon>
        <taxon>Janthinobacterium</taxon>
    </lineage>
</organism>
<evidence type="ECO:0000313" key="3">
    <source>
        <dbReference type="Proteomes" id="UP000468717"/>
    </source>
</evidence>
<sequence length="63" mass="6479">MKILLAICLLFTALFPQTALAAPAPLVLPASGKPVSASGHLQMLRDTTGRLGPDAALAAPGWR</sequence>
<dbReference type="AlphaFoldDB" id="A0A6I1HU65"/>
<keyword evidence="3" id="KW-1185">Reference proteome</keyword>
<name>A0A6I1HU65_9BURK</name>
<evidence type="ECO:0000256" key="1">
    <source>
        <dbReference type="SAM" id="SignalP"/>
    </source>
</evidence>
<proteinExistence type="predicted"/>
<feature type="chain" id="PRO_5026158031" evidence="1">
    <location>
        <begin position="22"/>
        <end position="63"/>
    </location>
</feature>
<dbReference type="Proteomes" id="UP000468717">
    <property type="component" value="Unassembled WGS sequence"/>
</dbReference>
<comment type="caution">
    <text evidence="2">The sequence shown here is derived from an EMBL/GenBank/DDBJ whole genome shotgun (WGS) entry which is preliminary data.</text>
</comment>
<feature type="non-terminal residue" evidence="2">
    <location>
        <position position="63"/>
    </location>
</feature>
<evidence type="ECO:0000313" key="2">
    <source>
        <dbReference type="EMBL" id="KAB8062165.1"/>
    </source>
</evidence>
<protein>
    <submittedName>
        <fullName evidence="2">Uncharacterized protein</fullName>
    </submittedName>
</protein>
<keyword evidence="1" id="KW-0732">Signal</keyword>
<dbReference type="RefSeq" id="WP_152284347.1">
    <property type="nucleotide sequence ID" value="NZ_WFLI01000033.1"/>
</dbReference>
<dbReference type="EMBL" id="WFLI01000033">
    <property type="protein sequence ID" value="KAB8062165.1"/>
    <property type="molecule type" value="Genomic_DNA"/>
</dbReference>